<proteinExistence type="predicted"/>
<evidence type="ECO:0000313" key="1">
    <source>
        <dbReference type="EMBL" id="KAJ3806372.1"/>
    </source>
</evidence>
<comment type="caution">
    <text evidence="1">The sequence shown here is derived from an EMBL/GenBank/DDBJ whole genome shotgun (WGS) entry which is preliminary data.</text>
</comment>
<dbReference type="Proteomes" id="UP001163835">
    <property type="component" value="Unassembled WGS sequence"/>
</dbReference>
<protein>
    <submittedName>
        <fullName evidence="1">Uncharacterized protein</fullName>
    </submittedName>
</protein>
<reference evidence="1" key="1">
    <citation type="submission" date="2022-09" db="EMBL/GenBank/DDBJ databases">
        <title>A Global Phylogenomic Analysis of the Shiitake Genus Lentinula.</title>
        <authorList>
            <consortium name="DOE Joint Genome Institute"/>
            <person name="Sierra-Patev S."/>
            <person name="Min B."/>
            <person name="Naranjo-Ortiz M."/>
            <person name="Looney B."/>
            <person name="Konkel Z."/>
            <person name="Slot J.C."/>
            <person name="Sakamoto Y."/>
            <person name="Steenwyk J.L."/>
            <person name="Rokas A."/>
            <person name="Carro J."/>
            <person name="Camarero S."/>
            <person name="Ferreira P."/>
            <person name="Molpeceres G."/>
            <person name="Ruiz-Duenas F.J."/>
            <person name="Serrano A."/>
            <person name="Henrissat B."/>
            <person name="Drula E."/>
            <person name="Hughes K.W."/>
            <person name="Mata J.L."/>
            <person name="Ishikawa N.K."/>
            <person name="Vargas-Isla R."/>
            <person name="Ushijima S."/>
            <person name="Smith C.A."/>
            <person name="Ahrendt S."/>
            <person name="Andreopoulos W."/>
            <person name="He G."/>
            <person name="Labutti K."/>
            <person name="Lipzen A."/>
            <person name="Ng V."/>
            <person name="Riley R."/>
            <person name="Sandor L."/>
            <person name="Barry K."/>
            <person name="Martinez A.T."/>
            <person name="Xiao Y."/>
            <person name="Gibbons J.G."/>
            <person name="Terashima K."/>
            <person name="Grigoriev I.V."/>
            <person name="Hibbett D.S."/>
        </authorList>
    </citation>
    <scope>NUCLEOTIDE SEQUENCE</scope>
    <source>
        <strain evidence="1">TMI1499</strain>
    </source>
</reference>
<name>A0ACC1TNS6_9AGAR</name>
<evidence type="ECO:0000313" key="2">
    <source>
        <dbReference type="Proteomes" id="UP001163835"/>
    </source>
</evidence>
<sequence length="73" mass="7755">GLGHLTAVGNAPTGKELYHSALVYRNSYDDPPEPMKMLKNPGSAGTDSQVGAAEATRTLEVVRDARYVVIPSL</sequence>
<accession>A0ACC1TNS6</accession>
<feature type="non-terminal residue" evidence="1">
    <location>
        <position position="1"/>
    </location>
</feature>
<keyword evidence="2" id="KW-1185">Reference proteome</keyword>
<gene>
    <name evidence="1" type="ORF">F5876DRAFT_50163</name>
</gene>
<dbReference type="EMBL" id="MU795435">
    <property type="protein sequence ID" value="KAJ3806372.1"/>
    <property type="molecule type" value="Genomic_DNA"/>
</dbReference>
<organism evidence="1 2">
    <name type="scientific">Lentinula aff. lateritia</name>
    <dbReference type="NCBI Taxonomy" id="2804960"/>
    <lineage>
        <taxon>Eukaryota</taxon>
        <taxon>Fungi</taxon>
        <taxon>Dikarya</taxon>
        <taxon>Basidiomycota</taxon>
        <taxon>Agaricomycotina</taxon>
        <taxon>Agaricomycetes</taxon>
        <taxon>Agaricomycetidae</taxon>
        <taxon>Agaricales</taxon>
        <taxon>Marasmiineae</taxon>
        <taxon>Omphalotaceae</taxon>
        <taxon>Lentinula</taxon>
    </lineage>
</organism>